<gene>
    <name evidence="1" type="ORF">SCHCODRAFT_111898</name>
</gene>
<dbReference type="EMBL" id="GL377310">
    <property type="protein sequence ID" value="EFI93673.1"/>
    <property type="molecule type" value="Genomic_DNA"/>
</dbReference>
<dbReference type="GeneID" id="9590375"/>
<dbReference type="OMA" id="CTESHRW"/>
<dbReference type="Proteomes" id="UP000007431">
    <property type="component" value="Unassembled WGS sequence"/>
</dbReference>
<dbReference type="InParanoid" id="D8QDF8"/>
<keyword evidence="2" id="KW-1185">Reference proteome</keyword>
<protein>
    <recommendedName>
        <fullName evidence="3">F-box domain-containing protein</fullName>
    </recommendedName>
</protein>
<feature type="non-terminal residue" evidence="1">
    <location>
        <position position="549"/>
    </location>
</feature>
<dbReference type="KEGG" id="scm:SCHCO_02637548"/>
<dbReference type="RefSeq" id="XP_003028576.1">
    <property type="nucleotide sequence ID" value="XM_003028530.1"/>
</dbReference>
<dbReference type="VEuPathDB" id="FungiDB:SCHCODRAFT_02637548"/>
<name>D8QDF8_SCHCM</name>
<accession>D8QDF8</accession>
<reference evidence="1 2" key="1">
    <citation type="journal article" date="2010" name="Nat. Biotechnol.">
        <title>Genome sequence of the model mushroom Schizophyllum commune.</title>
        <authorList>
            <person name="Ohm R.A."/>
            <person name="de Jong J.F."/>
            <person name="Lugones L.G."/>
            <person name="Aerts A."/>
            <person name="Kothe E."/>
            <person name="Stajich J.E."/>
            <person name="de Vries R.P."/>
            <person name="Record E."/>
            <person name="Levasseur A."/>
            <person name="Baker S.E."/>
            <person name="Bartholomew K.A."/>
            <person name="Coutinho P.M."/>
            <person name="Erdmann S."/>
            <person name="Fowler T.J."/>
            <person name="Gathman A.C."/>
            <person name="Lombard V."/>
            <person name="Henrissat B."/>
            <person name="Knabe N."/>
            <person name="Kuees U."/>
            <person name="Lilly W.W."/>
            <person name="Lindquist E."/>
            <person name="Lucas S."/>
            <person name="Magnuson J.K."/>
            <person name="Piumi F."/>
            <person name="Raudaskoski M."/>
            <person name="Salamov A."/>
            <person name="Schmutz J."/>
            <person name="Schwarze F.W.M.R."/>
            <person name="vanKuyk P.A."/>
            <person name="Horton J.S."/>
            <person name="Grigoriev I.V."/>
            <person name="Woesten H.A.B."/>
        </authorList>
    </citation>
    <scope>NUCLEOTIDE SEQUENCE [LARGE SCALE GENOMIC DNA]</scope>
    <source>
        <strain evidence="2">H4-8 / FGSC 9210</strain>
    </source>
</reference>
<dbReference type="HOGENOM" id="CLU_042440_0_0_1"/>
<evidence type="ECO:0008006" key="3">
    <source>
        <dbReference type="Google" id="ProtNLM"/>
    </source>
</evidence>
<organism evidence="2">
    <name type="scientific">Schizophyllum commune (strain H4-8 / FGSC 9210)</name>
    <name type="common">Split gill fungus</name>
    <dbReference type="NCBI Taxonomy" id="578458"/>
    <lineage>
        <taxon>Eukaryota</taxon>
        <taxon>Fungi</taxon>
        <taxon>Dikarya</taxon>
        <taxon>Basidiomycota</taxon>
        <taxon>Agaricomycotina</taxon>
        <taxon>Agaricomycetes</taxon>
        <taxon>Agaricomycetidae</taxon>
        <taxon>Agaricales</taxon>
        <taxon>Schizophyllaceae</taxon>
        <taxon>Schizophyllum</taxon>
    </lineage>
</organism>
<dbReference type="AlphaFoldDB" id="D8QDF8"/>
<proteinExistence type="predicted"/>
<dbReference type="eggNOG" id="ENOG502RMYG">
    <property type="taxonomic scope" value="Eukaryota"/>
</dbReference>
<dbReference type="OrthoDB" id="2894079at2759"/>
<evidence type="ECO:0000313" key="2">
    <source>
        <dbReference type="Proteomes" id="UP000007431"/>
    </source>
</evidence>
<evidence type="ECO:0000313" key="1">
    <source>
        <dbReference type="EMBL" id="EFI93673.1"/>
    </source>
</evidence>
<sequence length="549" mass="61663">MEVGRTLNPSDPSEAGVSIIDCLPSEILEHILLCVAANHPLKLPPNNSFICGERYYFACPALVLSWVCTRWRAITLANSAFWAPASIYISLTDYVADEDDTVEEHAARKARGLALVKCYLERSPLKPLPQVILYGAFADAADEDQWEAAFGDIVRYVVSTAHRWESCTLPGYIVEWLSVTPDAAPDPVLLEAAAIEEKYTDTVYDRLQFFLHAPRLRRWLGDIPNSATVSRLPWRQLTEVRIWQFMPIQRFMRLIRHCEQLVDLEVSLHRSAGAAPLPTYGSVLLAHLESATITLDNGEILSSLFATLVTPKLRCLVLNGSSPLTQWDLERKGHLCLQRWPTLAFDGWLERSRSAAPDGARCALQKLLLAHITMPRDDLVWILENLPHLRDLSLQELEDGSPERHDHASSIDDDVLRRMTVLRHTSMDGLPDRRPELLPELGGLTIAGVVHFDGRRLVDMVKSRADVANLGADIADAASPLEFLCIQPERGSTTVLDDAAQAQLRDILGDEFIYGDGHLSAQTLFRYFKEWPRLMATHRMQINIDAMEV</sequence>